<dbReference type="HOGENOM" id="CLU_035908_0_0_0"/>
<proteinExistence type="predicted"/>
<dbReference type="SUPFAM" id="SSF53649">
    <property type="entry name" value="Alkaline phosphatase-like"/>
    <property type="match status" value="1"/>
</dbReference>
<accession>D2R4H4</accession>
<dbReference type="PANTHER" id="PTHR43737">
    <property type="entry name" value="BLL7424 PROTEIN"/>
    <property type="match status" value="1"/>
</dbReference>
<evidence type="ECO:0000313" key="1">
    <source>
        <dbReference type="EMBL" id="ADB15322.1"/>
    </source>
</evidence>
<dbReference type="eggNOG" id="COG4102">
    <property type="taxonomic scope" value="Bacteria"/>
</dbReference>
<name>D2R4H4_PIRSD</name>
<dbReference type="EMBL" id="CP001848">
    <property type="protein sequence ID" value="ADB15322.1"/>
    <property type="molecule type" value="Genomic_DNA"/>
</dbReference>
<dbReference type="InterPro" id="IPR017850">
    <property type="entry name" value="Alkaline_phosphatase_core_sf"/>
</dbReference>
<gene>
    <name evidence="1" type="ordered locus">Psta_0636</name>
</gene>
<dbReference type="KEGG" id="psl:Psta_0636"/>
<dbReference type="InterPro" id="IPR006311">
    <property type="entry name" value="TAT_signal"/>
</dbReference>
<dbReference type="PROSITE" id="PS51318">
    <property type="entry name" value="TAT"/>
    <property type="match status" value="1"/>
</dbReference>
<dbReference type="Gene3D" id="3.40.720.10">
    <property type="entry name" value="Alkaline Phosphatase, subunit A"/>
    <property type="match status" value="1"/>
</dbReference>
<dbReference type="PANTHER" id="PTHR43737:SF1">
    <property type="entry name" value="DUF1501 DOMAIN-CONTAINING PROTEIN"/>
    <property type="match status" value="1"/>
</dbReference>
<sequence length="431" mass="46951" precursor="true">MSQNPSILSGLSRRRFLTGAAAATTLVASDMTVLNVLQSQAMADELKKNQKRVILLWLAGGASQLETFDPKPGTANGGPFRAIPTNIPGVHISELMPKLAQRMQNTCIIRSLDTGNGDHGGGARLMHLGRRDEPTVKYPDLGAVIARELGRVDSQVPDYVSFYTATEGRGSAISQSGFLGARYNAMFLTEGSTPPNLRRLEQLSDVDHQERADLRKILNERFIRARTSSSMASHNEAYARVRGLMASEELFDLSKESQAMRDKYGPTLFAEQCLIARRLVEAGTPFVKVSRAWWDSHGQNFETHLELVSELDHVMTTLLDDLSDRGLLENTLVVTLSEFGRTPQINASLGRDHFASAWSVSLSGCGIKGGAVYGKSTDDGREVAEGKIGAAELFATIFKALGINHHKDYFVGARPLPLTDPGTNPVNDVLA</sequence>
<reference evidence="1 2" key="1">
    <citation type="journal article" date="2009" name="Stand. Genomic Sci.">
        <title>Complete genome sequence of Pirellula staleyi type strain (ATCC 27377).</title>
        <authorList>
            <person name="Clum A."/>
            <person name="Tindall B.J."/>
            <person name="Sikorski J."/>
            <person name="Ivanova N."/>
            <person name="Mavrommatis K."/>
            <person name="Lucas S."/>
            <person name="Glavina del Rio T."/>
            <person name="Nolan M."/>
            <person name="Chen F."/>
            <person name="Tice H."/>
            <person name="Pitluck S."/>
            <person name="Cheng J.F."/>
            <person name="Chertkov O."/>
            <person name="Brettin T."/>
            <person name="Han C."/>
            <person name="Detter J.C."/>
            <person name="Kuske C."/>
            <person name="Bruce D."/>
            <person name="Goodwin L."/>
            <person name="Ovchinikova G."/>
            <person name="Pati A."/>
            <person name="Mikhailova N."/>
            <person name="Chen A."/>
            <person name="Palaniappan K."/>
            <person name="Land M."/>
            <person name="Hauser L."/>
            <person name="Chang Y.J."/>
            <person name="Jeffries C.D."/>
            <person name="Chain P."/>
            <person name="Rohde M."/>
            <person name="Goker M."/>
            <person name="Bristow J."/>
            <person name="Eisen J.A."/>
            <person name="Markowitz V."/>
            <person name="Hugenholtz P."/>
            <person name="Kyrpides N.C."/>
            <person name="Klenk H.P."/>
            <person name="Lapidus A."/>
        </authorList>
    </citation>
    <scope>NUCLEOTIDE SEQUENCE [LARGE SCALE GENOMIC DNA]</scope>
    <source>
        <strain evidence="2">ATCC 27377 / DSM 6068 / ICPB 4128</strain>
    </source>
</reference>
<dbReference type="InterPro" id="IPR010869">
    <property type="entry name" value="DUF1501"/>
</dbReference>
<keyword evidence="2" id="KW-1185">Reference proteome</keyword>
<dbReference type="Pfam" id="PF07394">
    <property type="entry name" value="DUF1501"/>
    <property type="match status" value="1"/>
</dbReference>
<dbReference type="AlphaFoldDB" id="D2R4H4"/>
<dbReference type="STRING" id="530564.Psta_0636"/>
<evidence type="ECO:0008006" key="3">
    <source>
        <dbReference type="Google" id="ProtNLM"/>
    </source>
</evidence>
<evidence type="ECO:0000313" key="2">
    <source>
        <dbReference type="Proteomes" id="UP000001887"/>
    </source>
</evidence>
<organism evidence="1 2">
    <name type="scientific">Pirellula staleyi (strain ATCC 27377 / DSM 6068 / ICPB 4128)</name>
    <name type="common">Pirella staleyi</name>
    <dbReference type="NCBI Taxonomy" id="530564"/>
    <lineage>
        <taxon>Bacteria</taxon>
        <taxon>Pseudomonadati</taxon>
        <taxon>Planctomycetota</taxon>
        <taxon>Planctomycetia</taxon>
        <taxon>Pirellulales</taxon>
        <taxon>Pirellulaceae</taxon>
        <taxon>Pirellula</taxon>
    </lineage>
</organism>
<dbReference type="Proteomes" id="UP000001887">
    <property type="component" value="Chromosome"/>
</dbReference>
<dbReference type="OrthoDB" id="127333at2"/>
<protein>
    <recommendedName>
        <fullName evidence="3">DUF1501 domain-containing protein</fullName>
    </recommendedName>
</protein>